<comment type="similarity">
    <text evidence="1">Belongs to the ATP-dependent AMP-binding enzyme family.</text>
</comment>
<evidence type="ECO:0000313" key="5">
    <source>
        <dbReference type="EMBL" id="SNS76521.1"/>
    </source>
</evidence>
<evidence type="ECO:0000259" key="4">
    <source>
        <dbReference type="Pfam" id="PF13193"/>
    </source>
</evidence>
<evidence type="ECO:0000256" key="1">
    <source>
        <dbReference type="ARBA" id="ARBA00006432"/>
    </source>
</evidence>
<dbReference type="PANTHER" id="PTHR43767:SF7">
    <property type="entry name" value="MEDIUM_LONG-CHAIN-FATTY-ACID--COA LIGASE FADD8"/>
    <property type="match status" value="1"/>
</dbReference>
<reference evidence="6" key="1">
    <citation type="submission" date="2017-06" db="EMBL/GenBank/DDBJ databases">
        <authorList>
            <person name="Varghese N."/>
            <person name="Submissions S."/>
        </authorList>
    </citation>
    <scope>NUCLEOTIDE SEQUENCE [LARGE SCALE GENOMIC DNA]</scope>
    <source>
        <strain evidence="6">CIP 108523</strain>
    </source>
</reference>
<dbReference type="Gene3D" id="3.40.50.12780">
    <property type="entry name" value="N-terminal domain of ligase-like"/>
    <property type="match status" value="1"/>
</dbReference>
<proteinExistence type="inferred from homology"/>
<feature type="domain" description="AMP-dependent synthetase/ligase" evidence="3">
    <location>
        <begin position="13"/>
        <end position="369"/>
    </location>
</feature>
<dbReference type="InterPro" id="IPR042099">
    <property type="entry name" value="ANL_N_sf"/>
</dbReference>
<dbReference type="InterPro" id="IPR000873">
    <property type="entry name" value="AMP-dep_synth/lig_dom"/>
</dbReference>
<dbReference type="RefSeq" id="WP_089360558.1">
    <property type="nucleotide sequence ID" value="NZ_FZOG01000004.1"/>
</dbReference>
<dbReference type="Proteomes" id="UP000242915">
    <property type="component" value="Unassembled WGS sequence"/>
</dbReference>
<protein>
    <submittedName>
        <fullName evidence="5">Acyl-CoA synthetase (AMP-forming)/AMP-acid ligase II</fullName>
    </submittedName>
</protein>
<dbReference type="Pfam" id="PF13193">
    <property type="entry name" value="AMP-binding_C"/>
    <property type="match status" value="1"/>
</dbReference>
<dbReference type="EMBL" id="FZOG01000004">
    <property type="protein sequence ID" value="SNS76521.1"/>
    <property type="molecule type" value="Genomic_DNA"/>
</dbReference>
<gene>
    <name evidence="5" type="ORF">SAMN05216255_3300</name>
</gene>
<accession>A0A239H5R9</accession>
<organism evidence="5 6">
    <name type="scientific">Pseudomonas segetis</name>
    <dbReference type="NCBI Taxonomy" id="298908"/>
    <lineage>
        <taxon>Bacteria</taxon>
        <taxon>Pseudomonadati</taxon>
        <taxon>Pseudomonadota</taxon>
        <taxon>Gammaproteobacteria</taxon>
        <taxon>Pseudomonadales</taxon>
        <taxon>Pseudomonadaceae</taxon>
        <taxon>Pseudomonas</taxon>
    </lineage>
</organism>
<dbReference type="InterPro" id="IPR050237">
    <property type="entry name" value="ATP-dep_AMP-bd_enzyme"/>
</dbReference>
<dbReference type="PANTHER" id="PTHR43767">
    <property type="entry name" value="LONG-CHAIN-FATTY-ACID--COA LIGASE"/>
    <property type="match status" value="1"/>
</dbReference>
<dbReference type="InterPro" id="IPR045851">
    <property type="entry name" value="AMP-bd_C_sf"/>
</dbReference>
<keyword evidence="2 5" id="KW-0436">Ligase</keyword>
<dbReference type="Pfam" id="PF00501">
    <property type="entry name" value="AMP-binding"/>
    <property type="match status" value="1"/>
</dbReference>
<dbReference type="FunFam" id="3.30.300.30:FF:000008">
    <property type="entry name" value="2,3-dihydroxybenzoate-AMP ligase"/>
    <property type="match status" value="1"/>
</dbReference>
<dbReference type="InterPro" id="IPR025110">
    <property type="entry name" value="AMP-bd_C"/>
</dbReference>
<sequence length="507" mass="55705">MTTTYLELIHRGAMAHGPRTAVVFEDQSLTFDQVQTLSNQLAHTLIEQGVTRGERVAVLLNNGLHSVPVDFALVKCGANRVPLNSRLSLAEHRRMLEETQCNYLVYGADLAERARELSGELPELICHGLGDASSSGIDLLHAAAKASANAPKVEVSDDDVVLTLFTSGTTGTLKAAQHTQASYAGICKNVLLNLIAVEQDDAMLHAASLIHASGVFVLPFWSRGARTVIMRGFDPDQFLQLIEHHAITAINLVPTMLQMLMASPGFASTDIRHLRQVIYGASPMPRPVIDKAMELWGRERFWQYYGQTECPLAVAVLRPEDHKGELLGSCGRPSIDVEIRLVDEQGNDVAPGEPGEIAVRSPSRMLGYFNAPDLNQSMFLDDGWLRTRDIACFDARGFLHIKDRTSDMIITGGYNVYPREIEDVLMAHPAIAECAVVGLKDEKWVESVTAVVALHPGAEVDEQQLISFVASQVASYKKPHRVLFMEQIPKTTVGKLNRKALRDTLNA</sequence>
<feature type="domain" description="AMP-binding enzyme C-terminal" evidence="4">
    <location>
        <begin position="420"/>
        <end position="495"/>
    </location>
</feature>
<evidence type="ECO:0000259" key="3">
    <source>
        <dbReference type="Pfam" id="PF00501"/>
    </source>
</evidence>
<dbReference type="Gene3D" id="3.30.300.30">
    <property type="match status" value="1"/>
</dbReference>
<dbReference type="SUPFAM" id="SSF56801">
    <property type="entry name" value="Acetyl-CoA synthetase-like"/>
    <property type="match status" value="1"/>
</dbReference>
<dbReference type="GO" id="GO:0016877">
    <property type="term" value="F:ligase activity, forming carbon-sulfur bonds"/>
    <property type="evidence" value="ECO:0007669"/>
    <property type="project" value="UniProtKB-ARBA"/>
</dbReference>
<evidence type="ECO:0000256" key="2">
    <source>
        <dbReference type="ARBA" id="ARBA00022598"/>
    </source>
</evidence>
<dbReference type="AlphaFoldDB" id="A0A239H5R9"/>
<name>A0A239H5R9_9PSED</name>
<keyword evidence="6" id="KW-1185">Reference proteome</keyword>
<evidence type="ECO:0000313" key="6">
    <source>
        <dbReference type="Proteomes" id="UP000242915"/>
    </source>
</evidence>